<reference evidence="1" key="1">
    <citation type="journal article" date="2014" name="Proc. Natl. Acad. Sci. U.S.A.">
        <title>Ribonucleotide reductases reveal novel viral diversity and predict biological and ecological features of unknown marine viruses.</title>
        <authorList>
            <person name="Sakowski E.G."/>
            <person name="Munsell E.V."/>
            <person name="Hyatt M."/>
            <person name="Kress W."/>
            <person name="Williamson S.J."/>
            <person name="Nasko D.J."/>
            <person name="Polson S.W."/>
            <person name="Wommack K.E."/>
        </authorList>
    </citation>
    <scope>NUCLEOTIDE SEQUENCE</scope>
</reference>
<accession>A0A0A0V4J5</accession>
<protein>
    <submittedName>
        <fullName evidence="1">Uncharacterized protein</fullName>
    </submittedName>
</protein>
<proteinExistence type="predicted"/>
<sequence>MLGDDEIKDINDEIRHMEEELLMKKRKLNEARYSGLRTAVEARKLADKEIAAELKKLGYRFYSNFSF</sequence>
<name>A0A0A0V4J5_9VIRU</name>
<evidence type="ECO:0000313" key="1">
    <source>
        <dbReference type="EMBL" id="AIW56785.1"/>
    </source>
</evidence>
<organism evidence="1">
    <name type="scientific">uncultured virus</name>
    <dbReference type="NCBI Taxonomy" id="340016"/>
    <lineage>
        <taxon>Viruses</taxon>
        <taxon>environmental samples</taxon>
    </lineage>
</organism>
<dbReference type="EMBL" id="KM520335">
    <property type="protein sequence ID" value="AIW56785.1"/>
    <property type="molecule type" value="Genomic_DNA"/>
</dbReference>